<keyword evidence="9" id="KW-1133">Transmembrane helix</keyword>
<accession>E4YGW6</accession>
<keyword evidence="8" id="KW-0325">Glycoprotein</keyword>
<reference evidence="11" key="1">
    <citation type="journal article" date="2010" name="Science">
        <title>Plasticity of animal genome architecture unmasked by rapid evolution of a pelagic tunicate.</title>
        <authorList>
            <person name="Denoeud F."/>
            <person name="Henriet S."/>
            <person name="Mungpakdee S."/>
            <person name="Aury J.M."/>
            <person name="Da Silva C."/>
            <person name="Brinkmann H."/>
            <person name="Mikhaleva J."/>
            <person name="Olsen L.C."/>
            <person name="Jubin C."/>
            <person name="Canestro C."/>
            <person name="Bouquet J.M."/>
            <person name="Danks G."/>
            <person name="Poulain J."/>
            <person name="Campsteijn C."/>
            <person name="Adamski M."/>
            <person name="Cross I."/>
            <person name="Yadetie F."/>
            <person name="Muffato M."/>
            <person name="Louis A."/>
            <person name="Butcher S."/>
            <person name="Tsagkogeorga G."/>
            <person name="Konrad A."/>
            <person name="Singh S."/>
            <person name="Jensen M.F."/>
            <person name="Cong E.H."/>
            <person name="Eikeseth-Otteraa H."/>
            <person name="Noel B."/>
            <person name="Anthouard V."/>
            <person name="Porcel B.M."/>
            <person name="Kachouri-Lafond R."/>
            <person name="Nishino A."/>
            <person name="Ugolini M."/>
            <person name="Chourrout P."/>
            <person name="Nishida H."/>
            <person name="Aasland R."/>
            <person name="Huzurbazar S."/>
            <person name="Westhof E."/>
            <person name="Delsuc F."/>
            <person name="Lehrach H."/>
            <person name="Reinhardt R."/>
            <person name="Weissenbach J."/>
            <person name="Roy S.W."/>
            <person name="Artiguenave F."/>
            <person name="Postlethwait J.H."/>
            <person name="Manak J.R."/>
            <person name="Thompson E.M."/>
            <person name="Jaillon O."/>
            <person name="Du Pasquier L."/>
            <person name="Boudinot P."/>
            <person name="Liberles D.A."/>
            <person name="Volff J.N."/>
            <person name="Philippe H."/>
            <person name="Lenhard B."/>
            <person name="Roest Crollius H."/>
            <person name="Wincker P."/>
            <person name="Chourrout D."/>
        </authorList>
    </citation>
    <scope>NUCLEOTIDE SEQUENCE [LARGE SCALE GENOMIC DNA]</scope>
</reference>
<feature type="transmembrane region" description="Helical" evidence="9">
    <location>
        <begin position="707"/>
        <end position="726"/>
    </location>
</feature>
<dbReference type="Proteomes" id="UP000011014">
    <property type="component" value="Unassembled WGS sequence"/>
</dbReference>
<dbReference type="InterPro" id="IPR009003">
    <property type="entry name" value="Peptidase_S1_PA"/>
</dbReference>
<dbReference type="EMBL" id="FN654539">
    <property type="protein sequence ID" value="CBY34740.1"/>
    <property type="molecule type" value="Genomic_DNA"/>
</dbReference>
<evidence type="ECO:0000256" key="8">
    <source>
        <dbReference type="ARBA" id="ARBA00023180"/>
    </source>
</evidence>
<dbReference type="GO" id="GO:0005615">
    <property type="term" value="C:extracellular space"/>
    <property type="evidence" value="ECO:0007669"/>
    <property type="project" value="TreeGrafter"/>
</dbReference>
<evidence type="ECO:0000256" key="7">
    <source>
        <dbReference type="ARBA" id="ARBA00023157"/>
    </source>
</evidence>
<gene>
    <name evidence="11" type="ORF">GSOID_T00024776001</name>
</gene>
<dbReference type="InterPro" id="IPR001314">
    <property type="entry name" value="Peptidase_S1A"/>
</dbReference>
<feature type="non-terminal residue" evidence="11">
    <location>
        <position position="1"/>
    </location>
</feature>
<dbReference type="InterPro" id="IPR001254">
    <property type="entry name" value="Trypsin_dom"/>
</dbReference>
<name>E4YGW6_OIKDI</name>
<keyword evidence="6" id="KW-0720">Serine protease</keyword>
<organism evidence="11">
    <name type="scientific">Oikopleura dioica</name>
    <name type="common">Tunicate</name>
    <dbReference type="NCBI Taxonomy" id="34765"/>
    <lineage>
        <taxon>Eukaryota</taxon>
        <taxon>Metazoa</taxon>
        <taxon>Chordata</taxon>
        <taxon>Tunicata</taxon>
        <taxon>Appendicularia</taxon>
        <taxon>Copelata</taxon>
        <taxon>Oikopleuridae</taxon>
        <taxon>Oikopleura</taxon>
    </lineage>
</organism>
<dbReference type="AlphaFoldDB" id="E4YGW6"/>
<comment type="subcellular location">
    <subcellularLocation>
        <location evidence="1">Secreted</location>
    </subcellularLocation>
</comment>
<dbReference type="SUPFAM" id="SSF50494">
    <property type="entry name" value="Trypsin-like serine proteases"/>
    <property type="match status" value="1"/>
</dbReference>
<dbReference type="PANTHER" id="PTHR24264">
    <property type="entry name" value="TRYPSIN-RELATED"/>
    <property type="match status" value="1"/>
</dbReference>
<dbReference type="GO" id="GO:0006508">
    <property type="term" value="P:proteolysis"/>
    <property type="evidence" value="ECO:0007669"/>
    <property type="project" value="UniProtKB-KW"/>
</dbReference>
<dbReference type="InterPro" id="IPR036465">
    <property type="entry name" value="vWFA_dom_sf"/>
</dbReference>
<dbReference type="PROSITE" id="PS50240">
    <property type="entry name" value="TRYPSIN_DOM"/>
    <property type="match status" value="1"/>
</dbReference>
<evidence type="ECO:0000256" key="3">
    <source>
        <dbReference type="ARBA" id="ARBA00022670"/>
    </source>
</evidence>
<evidence type="ECO:0000313" key="11">
    <source>
        <dbReference type="EMBL" id="CBY34740.1"/>
    </source>
</evidence>
<dbReference type="PRINTS" id="PR00722">
    <property type="entry name" value="CHYMOTRYPSIN"/>
</dbReference>
<dbReference type="Pfam" id="PF00089">
    <property type="entry name" value="Trypsin"/>
    <property type="match status" value="1"/>
</dbReference>
<dbReference type="InterPro" id="IPR043504">
    <property type="entry name" value="Peptidase_S1_PA_chymotrypsin"/>
</dbReference>
<dbReference type="FunFam" id="2.40.10.10:FF:000054">
    <property type="entry name" value="Complement C1r subcomponent"/>
    <property type="match status" value="1"/>
</dbReference>
<evidence type="ECO:0000256" key="2">
    <source>
        <dbReference type="ARBA" id="ARBA00022525"/>
    </source>
</evidence>
<protein>
    <recommendedName>
        <fullName evidence="10">Peptidase S1 domain-containing protein</fullName>
    </recommendedName>
</protein>
<evidence type="ECO:0000256" key="1">
    <source>
        <dbReference type="ARBA" id="ARBA00004613"/>
    </source>
</evidence>
<keyword evidence="4" id="KW-0732">Signal</keyword>
<evidence type="ECO:0000256" key="4">
    <source>
        <dbReference type="ARBA" id="ARBA00022729"/>
    </source>
</evidence>
<dbReference type="Gene3D" id="3.40.50.410">
    <property type="entry name" value="von Willebrand factor, type A domain"/>
    <property type="match status" value="1"/>
</dbReference>
<evidence type="ECO:0000259" key="10">
    <source>
        <dbReference type="PROSITE" id="PS50240"/>
    </source>
</evidence>
<sequence length="1059" mass="119037">QNLLEMGITQDELSSVFVGRPSEKKSSRMAKKDFAFKIIGGWPVETIDNWPFIGHSDGCGGLYLGGKAALTAAHCCVNYGKPNNPWENFFFGHLSYGKGLKVPVEKYVIHPEYNTDRGLKNDLCVVMLEEDLDAKCSQLGIKPIELLESPLIPGENLHIAGWGTKNVESGVLSSELLETKVLTQEDCANRFYQAQADITEPDSPDYDPDYIPLTVSDDQFCASHAELGIDSCQGDSGGPAVVMREGVPKLAGVVSWGVGCGEYFEGTEVISPGVYAQTASEKTRKWITDTIVSIGAGSTVSLFAEIIPARDITLDYGTFGIETVCAVAQKLSPRYPFQHLELLKKIALVESNFGNLGCAKNIFGGEEHSPLQRAKEIVEEFNSFEHYAELKTQKENCRDEIWGTKNATKIASDNFLPLCSYDEKFPQICLVSIIDGSESISDNEFEQQKEAAFKIAEIASNIGILNQKVFQFADVPIFISEINEDSPVFQFKKLKEDFLGQKQIGGGSVIEDNIEIITSDYFHDCEKKYLILATDGFERNYTSSNISSISVAAGIEILPLISSLPPKPIPESISEFSQKFQLVTQSHQQRKFFSHTSCHYFFIIEKEHVIVNIKAKDLKNLDFWYSETFLFPSQSLHDELVYSIKEDGRAMIKIQSVTGLISLAVCTDSYRSKEQSYEIEFLIENQPPQFIHGANQRSRSSNKLLKIWLPLLILILLLLLIILILFRKRKYKRAISPASSKTMTISDFDVNSESNFPEPIDFEAASTKTYDASIDEKLNQLEQLAKVVFEKGTEAEVREVIRELQFYVGNEVATANINDLSDAGMRVLQLIDLQKGIQADMESENYASLKRIVHYAEFFIKPGKDEFRGSQSIEFVQKAKTILEAENALVEHIGESTTYEKLATAILNLHSKSIENPAVCNHPKWKETIAKAEQKLENYRRLSNLVVDLKLTPVTTKRLYKSQKAVAELHNTPQLKELASIEQKELIEKAETVTEVWRMVQEYQDILDSRKTPDEKEQKLIESRIEAKLEQINNPDIISYILTAIERTRSQFSPLSSPR</sequence>
<dbReference type="Gene3D" id="2.40.10.10">
    <property type="entry name" value="Trypsin-like serine proteases"/>
    <property type="match status" value="1"/>
</dbReference>
<keyword evidence="2" id="KW-0964">Secreted</keyword>
<evidence type="ECO:0000256" key="6">
    <source>
        <dbReference type="ARBA" id="ARBA00022825"/>
    </source>
</evidence>
<dbReference type="InterPro" id="IPR050127">
    <property type="entry name" value="Serine_Proteases_S1"/>
</dbReference>
<proteinExistence type="predicted"/>
<dbReference type="CDD" id="cd00190">
    <property type="entry name" value="Tryp_SPc"/>
    <property type="match status" value="1"/>
</dbReference>
<keyword evidence="9" id="KW-0812">Transmembrane</keyword>
<keyword evidence="5" id="KW-0378">Hydrolase</keyword>
<dbReference type="SUPFAM" id="SSF53300">
    <property type="entry name" value="vWA-like"/>
    <property type="match status" value="1"/>
</dbReference>
<keyword evidence="3" id="KW-0645">Protease</keyword>
<dbReference type="SMART" id="SM00020">
    <property type="entry name" value="Tryp_SPc"/>
    <property type="match status" value="1"/>
</dbReference>
<evidence type="ECO:0000256" key="5">
    <source>
        <dbReference type="ARBA" id="ARBA00022801"/>
    </source>
</evidence>
<dbReference type="PROSITE" id="PS00134">
    <property type="entry name" value="TRYPSIN_HIS"/>
    <property type="match status" value="1"/>
</dbReference>
<dbReference type="InterPro" id="IPR018114">
    <property type="entry name" value="TRYPSIN_HIS"/>
</dbReference>
<keyword evidence="9" id="KW-0472">Membrane</keyword>
<evidence type="ECO:0000256" key="9">
    <source>
        <dbReference type="SAM" id="Phobius"/>
    </source>
</evidence>
<dbReference type="GO" id="GO:0004252">
    <property type="term" value="F:serine-type endopeptidase activity"/>
    <property type="evidence" value="ECO:0007669"/>
    <property type="project" value="InterPro"/>
</dbReference>
<dbReference type="PANTHER" id="PTHR24264:SF65">
    <property type="entry name" value="SRCR DOMAIN-CONTAINING PROTEIN"/>
    <property type="match status" value="1"/>
</dbReference>
<keyword evidence="7" id="KW-1015">Disulfide bond</keyword>
<feature type="domain" description="Peptidase S1" evidence="10">
    <location>
        <begin position="38"/>
        <end position="292"/>
    </location>
</feature>